<dbReference type="CDD" id="cd00201">
    <property type="entry name" value="WW"/>
    <property type="match status" value="1"/>
</dbReference>
<gene>
    <name evidence="2" type="ORF">ZIOFF_013338</name>
</gene>
<dbReference type="OrthoDB" id="670666at2759"/>
<dbReference type="Pfam" id="PF00397">
    <property type="entry name" value="WW"/>
    <property type="match status" value="1"/>
</dbReference>
<feature type="domain" description="WW" evidence="1">
    <location>
        <begin position="45"/>
        <end position="79"/>
    </location>
</feature>
<evidence type="ECO:0000313" key="2">
    <source>
        <dbReference type="EMBL" id="KAG6523479.1"/>
    </source>
</evidence>
<keyword evidence="3" id="KW-1185">Reference proteome</keyword>
<dbReference type="PROSITE" id="PS50020">
    <property type="entry name" value="WW_DOMAIN_2"/>
    <property type="match status" value="1"/>
</dbReference>
<dbReference type="InterPro" id="IPR051105">
    <property type="entry name" value="WWC/KIBRA_Hippo_Reg"/>
</dbReference>
<evidence type="ECO:0000259" key="1">
    <source>
        <dbReference type="PROSITE" id="PS50020"/>
    </source>
</evidence>
<evidence type="ECO:0000313" key="3">
    <source>
        <dbReference type="Proteomes" id="UP000734854"/>
    </source>
</evidence>
<dbReference type="EMBL" id="JACMSC010000004">
    <property type="protein sequence ID" value="KAG6523479.1"/>
    <property type="molecule type" value="Genomic_DNA"/>
</dbReference>
<reference evidence="2 3" key="1">
    <citation type="submission" date="2020-08" db="EMBL/GenBank/DDBJ databases">
        <title>Plant Genome Project.</title>
        <authorList>
            <person name="Zhang R.-G."/>
        </authorList>
    </citation>
    <scope>NUCLEOTIDE SEQUENCE [LARGE SCALE GENOMIC DNA]</scope>
    <source>
        <tissue evidence="2">Rhizome</tissue>
    </source>
</reference>
<protein>
    <recommendedName>
        <fullName evidence="1">WW domain-containing protein</fullName>
    </recommendedName>
</protein>
<dbReference type="PANTHER" id="PTHR14791:SF39">
    <property type="entry name" value="OS12G0233100 PROTEIN"/>
    <property type="match status" value="1"/>
</dbReference>
<dbReference type="AlphaFoldDB" id="A0A8J5HKZ1"/>
<dbReference type="SMART" id="SM00456">
    <property type="entry name" value="WW"/>
    <property type="match status" value="1"/>
</dbReference>
<dbReference type="PANTHER" id="PTHR14791">
    <property type="entry name" value="BOMB/KIRA PROTEINS"/>
    <property type="match status" value="1"/>
</dbReference>
<organism evidence="2 3">
    <name type="scientific">Zingiber officinale</name>
    <name type="common">Ginger</name>
    <name type="synonym">Amomum zingiber</name>
    <dbReference type="NCBI Taxonomy" id="94328"/>
    <lineage>
        <taxon>Eukaryota</taxon>
        <taxon>Viridiplantae</taxon>
        <taxon>Streptophyta</taxon>
        <taxon>Embryophyta</taxon>
        <taxon>Tracheophyta</taxon>
        <taxon>Spermatophyta</taxon>
        <taxon>Magnoliopsida</taxon>
        <taxon>Liliopsida</taxon>
        <taxon>Zingiberales</taxon>
        <taxon>Zingiberaceae</taxon>
        <taxon>Zingiber</taxon>
    </lineage>
</organism>
<dbReference type="InterPro" id="IPR001202">
    <property type="entry name" value="WW_dom"/>
</dbReference>
<accession>A0A8J5HKZ1</accession>
<sequence>MEHTELSLGPPRSMSRKELDLRKQQLTWSSDPVSQSSNIDLQLNDPLPLDWEQCLDLQSGKMYYLNRKTMKKTWERPKERSMELDLNVLAFPGSEGKVNCAAPEMKQCSSSGNMVALVCVNCHLLVMLCKSSPLCPNCKYLHMLPPQDAPTYHNLDQTSKSLETLSLLH</sequence>
<comment type="caution">
    <text evidence="2">The sequence shown here is derived from an EMBL/GenBank/DDBJ whole genome shotgun (WGS) entry which is preliminary data.</text>
</comment>
<dbReference type="Proteomes" id="UP000734854">
    <property type="component" value="Unassembled WGS sequence"/>
</dbReference>
<name>A0A8J5HKZ1_ZINOF</name>
<proteinExistence type="predicted"/>